<dbReference type="GeneID" id="115018788"/>
<name>A0A6J2R0Q4_COTGO</name>
<keyword evidence="1" id="KW-0175">Coiled coil</keyword>
<dbReference type="AlphaFoldDB" id="A0A6J2R0Q4"/>
<accession>A0A6J2R0Q4</accession>
<evidence type="ECO:0000313" key="3">
    <source>
        <dbReference type="Proteomes" id="UP000504630"/>
    </source>
</evidence>
<feature type="coiled-coil region" evidence="1">
    <location>
        <begin position="172"/>
        <end position="199"/>
    </location>
</feature>
<keyword evidence="3" id="KW-1185">Reference proteome</keyword>
<protein>
    <submittedName>
        <fullName evidence="4">Calponin homology domain-containing protein DDB_G0272472-like</fullName>
    </submittedName>
</protein>
<dbReference type="OrthoDB" id="8891833at2759"/>
<dbReference type="KEGG" id="cgob:115018788"/>
<reference evidence="4" key="1">
    <citation type="submission" date="2025-08" db="UniProtKB">
        <authorList>
            <consortium name="RefSeq"/>
        </authorList>
    </citation>
    <scope>IDENTIFICATION</scope>
</reference>
<evidence type="ECO:0000256" key="2">
    <source>
        <dbReference type="SAM" id="MobiDB-lite"/>
    </source>
</evidence>
<feature type="region of interest" description="Disordered" evidence="2">
    <location>
        <begin position="303"/>
        <end position="342"/>
    </location>
</feature>
<proteinExistence type="predicted"/>
<dbReference type="RefSeq" id="XP_029303864.1">
    <property type="nucleotide sequence ID" value="XM_029448004.1"/>
</dbReference>
<gene>
    <name evidence="4" type="primary">LOC115018788</name>
</gene>
<feature type="coiled-coil region" evidence="1">
    <location>
        <begin position="30"/>
        <end position="71"/>
    </location>
</feature>
<organism evidence="3 4">
    <name type="scientific">Cottoperca gobio</name>
    <name type="common">Frogmouth</name>
    <name type="synonym">Aphritis gobio</name>
    <dbReference type="NCBI Taxonomy" id="56716"/>
    <lineage>
        <taxon>Eukaryota</taxon>
        <taxon>Metazoa</taxon>
        <taxon>Chordata</taxon>
        <taxon>Craniata</taxon>
        <taxon>Vertebrata</taxon>
        <taxon>Euteleostomi</taxon>
        <taxon>Actinopterygii</taxon>
        <taxon>Neopterygii</taxon>
        <taxon>Teleostei</taxon>
        <taxon>Neoteleostei</taxon>
        <taxon>Acanthomorphata</taxon>
        <taxon>Eupercaria</taxon>
        <taxon>Perciformes</taxon>
        <taxon>Notothenioidei</taxon>
        <taxon>Bovichtidae</taxon>
        <taxon>Cottoperca</taxon>
    </lineage>
</organism>
<evidence type="ECO:0000313" key="4">
    <source>
        <dbReference type="RefSeq" id="XP_029303864.1"/>
    </source>
</evidence>
<dbReference type="InParanoid" id="A0A6J2R0Q4"/>
<sequence length="342" mass="40208">MESPQELQVNLCSASDSEDEYSQCALSRTLQALRQGLLETKAQNQELAAENAALKEQTVSWEKEKKKLLDEKDSLVSTLFMAKKDMVKALGSARAIDKLFDTQRKEINRICKEKTEEVCSLKESLHFQKMETEKAEQFCKAECDQLDEMKLSFDKTVIQLNEEWESRWLVRQKEVAAELETLQRDCEKKTSQVIQEKDDVITRVRKEMMALEGGNLDSLAKVSAIKMEIRQSETEWQTKHKVLEDRLRCGLAAKEEIFKKTQELQKQSREVEAKWLNKESKMEEEKQLLIQLNIKLQELALKTDKEKAKMKKEEKKAKKETEKRLKKERQEKEKREEKERWD</sequence>
<dbReference type="Proteomes" id="UP000504630">
    <property type="component" value="Chromosome 14"/>
</dbReference>
<evidence type="ECO:0000256" key="1">
    <source>
        <dbReference type="SAM" id="Coils"/>
    </source>
</evidence>